<evidence type="ECO:0000256" key="1">
    <source>
        <dbReference type="SAM" id="Phobius"/>
    </source>
</evidence>
<evidence type="ECO:0000313" key="2">
    <source>
        <dbReference type="EMBL" id="TKC09336.1"/>
    </source>
</evidence>
<dbReference type="EMBL" id="SWBQ01000001">
    <property type="protein sequence ID" value="TKC09336.1"/>
    <property type="molecule type" value="Genomic_DNA"/>
</dbReference>
<feature type="transmembrane region" description="Helical" evidence="1">
    <location>
        <begin position="109"/>
        <end position="131"/>
    </location>
</feature>
<evidence type="ECO:0000313" key="3">
    <source>
        <dbReference type="Proteomes" id="UP000307244"/>
    </source>
</evidence>
<organism evidence="2 3">
    <name type="scientific">Pedobacter frigoris</name>
    <dbReference type="NCBI Taxonomy" id="2571272"/>
    <lineage>
        <taxon>Bacteria</taxon>
        <taxon>Pseudomonadati</taxon>
        <taxon>Bacteroidota</taxon>
        <taxon>Sphingobacteriia</taxon>
        <taxon>Sphingobacteriales</taxon>
        <taxon>Sphingobacteriaceae</taxon>
        <taxon>Pedobacter</taxon>
    </lineage>
</organism>
<dbReference type="AlphaFoldDB" id="A0A4U1CPW6"/>
<dbReference type="Proteomes" id="UP000307244">
    <property type="component" value="Unassembled WGS sequence"/>
</dbReference>
<gene>
    <name evidence="2" type="ORF">FA047_04380</name>
</gene>
<protein>
    <submittedName>
        <fullName evidence="2">Uncharacterized protein</fullName>
    </submittedName>
</protein>
<keyword evidence="3" id="KW-1185">Reference proteome</keyword>
<reference evidence="2 3" key="1">
    <citation type="submission" date="2019-04" db="EMBL/GenBank/DDBJ databases">
        <title>Pedobacter sp. RP-3-15 sp. nov., isolated from Arctic soil.</title>
        <authorList>
            <person name="Dahal R.H."/>
            <person name="Kim D.-U."/>
        </authorList>
    </citation>
    <scope>NUCLEOTIDE SEQUENCE [LARGE SCALE GENOMIC DNA]</scope>
    <source>
        <strain evidence="2 3">RP-3-15</strain>
    </source>
</reference>
<keyword evidence="1" id="KW-0472">Membrane</keyword>
<accession>A0A4U1CPW6</accession>
<keyword evidence="1" id="KW-0812">Transmembrane</keyword>
<name>A0A4U1CPW6_9SPHI</name>
<proteinExistence type="predicted"/>
<dbReference type="RefSeq" id="WP_136834747.1">
    <property type="nucleotide sequence ID" value="NZ_SWBQ01000001.1"/>
</dbReference>
<sequence>MADKNKLIQDLRHFEQLEAKDQELIHKLNEFIALLEGSKIDTENIHGIKTKINQALDKKLTGKELIKQIQDVSSSDASKFDQLSQLEDLLNNNYIDSVQAKKIGFGKTIVNIVKLIIGFLFVTLGFAMIIMPAPPYFEMFVIFNFNADDGFTLMDLISLIIIVIGIYIVLNSLIHKKKYE</sequence>
<keyword evidence="1" id="KW-1133">Transmembrane helix</keyword>
<feature type="transmembrane region" description="Helical" evidence="1">
    <location>
        <begin position="151"/>
        <end position="170"/>
    </location>
</feature>
<comment type="caution">
    <text evidence="2">The sequence shown here is derived from an EMBL/GenBank/DDBJ whole genome shotgun (WGS) entry which is preliminary data.</text>
</comment>
<dbReference type="OrthoDB" id="663655at2"/>